<gene>
    <name evidence="1" type="ORF">FGO68_gene8454</name>
</gene>
<organism evidence="1 2">
    <name type="scientific">Halteria grandinella</name>
    <dbReference type="NCBI Taxonomy" id="5974"/>
    <lineage>
        <taxon>Eukaryota</taxon>
        <taxon>Sar</taxon>
        <taxon>Alveolata</taxon>
        <taxon>Ciliophora</taxon>
        <taxon>Intramacronucleata</taxon>
        <taxon>Spirotrichea</taxon>
        <taxon>Stichotrichia</taxon>
        <taxon>Sporadotrichida</taxon>
        <taxon>Halteriidae</taxon>
        <taxon>Halteria</taxon>
    </lineage>
</organism>
<dbReference type="AlphaFoldDB" id="A0A8J8SUG2"/>
<protein>
    <submittedName>
        <fullName evidence="1">Uncharacterized protein</fullName>
    </submittedName>
</protein>
<reference evidence="1" key="1">
    <citation type="submission" date="2019-06" db="EMBL/GenBank/DDBJ databases">
        <authorList>
            <person name="Zheng W."/>
        </authorList>
    </citation>
    <scope>NUCLEOTIDE SEQUENCE</scope>
    <source>
        <strain evidence="1">QDHG01</strain>
    </source>
</reference>
<sequence>MRAVGCGDPKSGTSEWFCRSEAAWRQSNPLNLYIISHSRAQKKGIGFLGSAGVKQCLYAARAQVKSSLDIVTAASLRYYDAYSLKIYQNELTGCQQGAVMLATHAI</sequence>
<evidence type="ECO:0000313" key="1">
    <source>
        <dbReference type="EMBL" id="TNV71312.1"/>
    </source>
</evidence>
<keyword evidence="2" id="KW-1185">Reference proteome</keyword>
<evidence type="ECO:0000313" key="2">
    <source>
        <dbReference type="Proteomes" id="UP000785679"/>
    </source>
</evidence>
<name>A0A8J8SUG2_HALGN</name>
<dbReference type="Proteomes" id="UP000785679">
    <property type="component" value="Unassembled WGS sequence"/>
</dbReference>
<comment type="caution">
    <text evidence="1">The sequence shown here is derived from an EMBL/GenBank/DDBJ whole genome shotgun (WGS) entry which is preliminary data.</text>
</comment>
<dbReference type="EMBL" id="RRYP01030000">
    <property type="protein sequence ID" value="TNV71312.1"/>
    <property type="molecule type" value="Genomic_DNA"/>
</dbReference>
<accession>A0A8J8SUG2</accession>
<proteinExistence type="predicted"/>